<reference evidence="1 2" key="1">
    <citation type="journal article" date="2009" name="Nucleic Acids Res.">
        <title>Whole-genome analyses reveal genetic instability of Acetobacter pasteurianus.</title>
        <authorList>
            <person name="Azuma Y."/>
            <person name="Hosoyama A."/>
            <person name="Matsutani M."/>
            <person name="Furuya N."/>
            <person name="Horikawa H."/>
            <person name="Harada T."/>
            <person name="Hirakawa H."/>
            <person name="Kuhara S."/>
            <person name="Matsushita K."/>
            <person name="Fujita N."/>
            <person name="Shirai M."/>
        </authorList>
    </citation>
    <scope>NUCLEOTIDE SEQUENCE [LARGE SCALE GENOMIC DNA]</scope>
    <source>
        <strain evidence="2">NBRC 105184 / IFO 3283-01</strain>
    </source>
</reference>
<gene>
    <name evidence="1" type="ordered locus">APA01_26940</name>
</gene>
<dbReference type="HOGENOM" id="CLU_163117_0_0_5"/>
<dbReference type="Proteomes" id="UP000000948">
    <property type="component" value="Chromosome"/>
</dbReference>
<evidence type="ECO:0000313" key="2">
    <source>
        <dbReference type="Proteomes" id="UP000000948"/>
    </source>
</evidence>
<organism evidence="1 2">
    <name type="scientific">Acetobacter pasteurianus (strain NBRC 105184 / IFO 3283-01)</name>
    <dbReference type="NCBI Taxonomy" id="634452"/>
    <lineage>
        <taxon>Bacteria</taxon>
        <taxon>Pseudomonadati</taxon>
        <taxon>Pseudomonadota</taxon>
        <taxon>Alphaproteobacteria</taxon>
        <taxon>Acetobacterales</taxon>
        <taxon>Acetobacteraceae</taxon>
        <taxon>Acetobacter</taxon>
    </lineage>
</organism>
<dbReference type="STRING" id="634452.APA01_26940"/>
<sequence length="124" mass="14151">MIRHQPMLIATHGLKERDGSYIPLLVFATVWRERVIMNNQMSLTGFEQETVKNMRIQSCILRDARMMAALIVEVTAGWSCDECDITEPEALHWLSHRLQDHLDLLAAHTGVKDAPGWMLPEEVA</sequence>
<dbReference type="AlphaFoldDB" id="C7JH51"/>
<proteinExistence type="predicted"/>
<evidence type="ECO:0000313" key="1">
    <source>
        <dbReference type="EMBL" id="BAI00786.1"/>
    </source>
</evidence>
<dbReference type="KEGG" id="apt:APA01_26940"/>
<dbReference type="EMBL" id="AP011121">
    <property type="protein sequence ID" value="BAI00786.1"/>
    <property type="molecule type" value="Genomic_DNA"/>
</dbReference>
<accession>C7JH51</accession>
<protein>
    <submittedName>
        <fullName evidence="1">Uncharacterized protein</fullName>
    </submittedName>
</protein>
<name>C7JH51_ACEP3</name>